<dbReference type="OrthoDB" id="9801641at2"/>
<dbReference type="UniPathway" id="UPA00068">
    <property type="reaction ID" value="UER00113"/>
</dbReference>
<sequence>MSSEIKKIALAYSGGLDTSIIIPWLKEHYPGSEIVGVCVNVGQDEEWDNMEQKALDSGASKLYIRDVRDEFCDDYLYPLIRSGGIYEGKYYLGTAIARPLQAKHIAEIALAEGAQAVAHGCTGKGNDQVRFELSFKALAPQLKVIAPWRVWDITSREEAIDYAAAHNVPLGNISKKNIYSRDWNIWHMSHEGGDLEDPYNRPQEPMFQLTKSPQNAPDKETEIILQFDKSKPVALNGKKMSFLEILEELNRLGAENGIGRSDVVETRLVGMKSRGVYETPGGTILFAALKELEMITIDPDVLSMKQQMALKYSEVVYSGKWFTSIRKSLDAFMAEACKYVSGEVRLVLYKGNIIVGGRRSPYSLYMADLASFGATSYNHADATGFINLYGLSTGVAAMVHKKMDAETGQAPAMLGTAATFHDK</sequence>
<feature type="binding site" evidence="9">
    <location>
        <position position="90"/>
    </location>
    <ligand>
        <name>L-citrulline</name>
        <dbReference type="ChEBI" id="CHEBI:57743"/>
    </ligand>
</feature>
<dbReference type="Pfam" id="PF00764">
    <property type="entry name" value="Arginosuc_synth"/>
    <property type="match status" value="1"/>
</dbReference>
<evidence type="ECO:0000256" key="5">
    <source>
        <dbReference type="ARBA" id="ARBA00022598"/>
    </source>
</evidence>
<keyword evidence="6 9" id="KW-0028">Amino-acid biosynthesis</keyword>
<dbReference type="Gene3D" id="3.40.50.620">
    <property type="entry name" value="HUPs"/>
    <property type="match status" value="1"/>
</dbReference>
<feature type="binding site" evidence="9">
    <location>
        <position position="180"/>
    </location>
    <ligand>
        <name>L-citrulline</name>
        <dbReference type="ChEBI" id="CHEBI:57743"/>
    </ligand>
</feature>
<dbReference type="InterPro" id="IPR024074">
    <property type="entry name" value="AS_cat/multimer_dom_body"/>
</dbReference>
<name>E1R5L4_SEDSS</name>
<dbReference type="HOGENOM" id="CLU_032784_4_2_12"/>
<dbReference type="InterPro" id="IPR014729">
    <property type="entry name" value="Rossmann-like_a/b/a_fold"/>
</dbReference>
<organism evidence="12 13">
    <name type="scientific">Sediminispirochaeta smaragdinae (strain DSM 11293 / JCM 15392 / SEBR 4228)</name>
    <name type="common">Spirochaeta smaragdinae</name>
    <dbReference type="NCBI Taxonomy" id="573413"/>
    <lineage>
        <taxon>Bacteria</taxon>
        <taxon>Pseudomonadati</taxon>
        <taxon>Spirochaetota</taxon>
        <taxon>Spirochaetia</taxon>
        <taxon>Spirochaetales</taxon>
        <taxon>Spirochaetaceae</taxon>
        <taxon>Sediminispirochaeta</taxon>
    </lineage>
</organism>
<feature type="binding site" evidence="9">
    <location>
        <position position="277"/>
    </location>
    <ligand>
        <name>L-citrulline</name>
        <dbReference type="ChEBI" id="CHEBI:57743"/>
    </ligand>
</feature>
<reference evidence="12 13" key="1">
    <citation type="journal article" date="2010" name="Stand. Genomic Sci.">
        <title>Complete genome sequence of Spirochaeta smaragdinae type strain (SEBR 4228).</title>
        <authorList>
            <person name="Mavromatis K."/>
            <person name="Yasawong M."/>
            <person name="Chertkov O."/>
            <person name="Lapidus A."/>
            <person name="Lucas S."/>
            <person name="Nolan M."/>
            <person name="Del Rio T.G."/>
            <person name="Tice H."/>
            <person name="Cheng J.F."/>
            <person name="Pitluck S."/>
            <person name="Liolios K."/>
            <person name="Ivanova N."/>
            <person name="Tapia R."/>
            <person name="Han C."/>
            <person name="Bruce D."/>
            <person name="Goodwin L."/>
            <person name="Pati A."/>
            <person name="Chen A."/>
            <person name="Palaniappan K."/>
            <person name="Land M."/>
            <person name="Hauser L."/>
            <person name="Chang Y.J."/>
            <person name="Jeffries C.D."/>
            <person name="Detter J.C."/>
            <person name="Rohde M."/>
            <person name="Brambilla E."/>
            <person name="Spring S."/>
            <person name="Goker M."/>
            <person name="Sikorski J."/>
            <person name="Woyke T."/>
            <person name="Bristow J."/>
            <person name="Eisen J.A."/>
            <person name="Markowitz V."/>
            <person name="Hugenholtz P."/>
            <person name="Klenk H.P."/>
            <person name="Kyrpides N.C."/>
        </authorList>
    </citation>
    <scope>NUCLEOTIDE SEQUENCE [LARGE SCALE GENOMIC DNA]</scope>
    <source>
        <strain evidence="13">DSM 11293 / JCM 15392 / SEBR 4228</strain>
    </source>
</reference>
<dbReference type="SUPFAM" id="SSF69864">
    <property type="entry name" value="Argininosuccinate synthetase, C-terminal domain"/>
    <property type="match status" value="1"/>
</dbReference>
<dbReference type="eggNOG" id="COG0137">
    <property type="taxonomic scope" value="Bacteria"/>
</dbReference>
<dbReference type="Gene3D" id="1.20.5.470">
    <property type="entry name" value="Single helix bin"/>
    <property type="match status" value="1"/>
</dbReference>
<dbReference type="InterPro" id="IPR048268">
    <property type="entry name" value="Arginosuc_syn_C"/>
</dbReference>
<dbReference type="Gene3D" id="3.90.1260.10">
    <property type="entry name" value="Argininosuccinate synthetase, chain A, domain 2"/>
    <property type="match status" value="1"/>
</dbReference>
<feature type="binding site" evidence="9">
    <location>
        <position position="130"/>
    </location>
    <ligand>
        <name>L-citrulline</name>
        <dbReference type="ChEBI" id="CHEBI:57743"/>
    </ligand>
</feature>
<evidence type="ECO:0000256" key="9">
    <source>
        <dbReference type="HAMAP-Rule" id="MF_00005"/>
    </source>
</evidence>
<feature type="binding site" evidence="9">
    <location>
        <position position="126"/>
    </location>
    <ligand>
        <name>L-aspartate</name>
        <dbReference type="ChEBI" id="CHEBI:29991"/>
    </ligand>
</feature>
<proteinExistence type="inferred from homology"/>
<keyword evidence="5 9" id="KW-0436">Ligase</keyword>
<keyword evidence="13" id="KW-1185">Reference proteome</keyword>
<dbReference type="HAMAP" id="MF_00005">
    <property type="entry name" value="Arg_succ_synth_type1"/>
    <property type="match status" value="1"/>
</dbReference>
<dbReference type="GO" id="GO:0000053">
    <property type="term" value="P:argininosuccinate metabolic process"/>
    <property type="evidence" value="ECO:0007669"/>
    <property type="project" value="TreeGrafter"/>
</dbReference>
<dbReference type="STRING" id="573413.Spirs_3244"/>
<feature type="binding site" evidence="9">
    <location>
        <position position="122"/>
    </location>
    <ligand>
        <name>L-aspartate</name>
        <dbReference type="ChEBI" id="CHEBI:29991"/>
    </ligand>
</feature>
<feature type="domain" description="Arginosuccinate synthase C-terminal" evidence="11">
    <location>
        <begin position="179"/>
        <end position="393"/>
    </location>
</feature>
<accession>E1R5L4</accession>
<evidence type="ECO:0000313" key="12">
    <source>
        <dbReference type="EMBL" id="ADK82342.1"/>
    </source>
</evidence>
<dbReference type="GO" id="GO:0006526">
    <property type="term" value="P:L-arginine biosynthetic process"/>
    <property type="evidence" value="ECO:0007669"/>
    <property type="project" value="UniProtKB-UniRule"/>
</dbReference>
<evidence type="ECO:0000313" key="13">
    <source>
        <dbReference type="Proteomes" id="UP000002318"/>
    </source>
</evidence>
<evidence type="ECO:0000256" key="6">
    <source>
        <dbReference type="ARBA" id="ARBA00022605"/>
    </source>
</evidence>
<dbReference type="EC" id="6.3.4.5" evidence="3 9"/>
<feature type="binding site" evidence="9">
    <location>
        <position position="126"/>
    </location>
    <ligand>
        <name>L-citrulline</name>
        <dbReference type="ChEBI" id="CHEBI:57743"/>
    </ligand>
</feature>
<keyword evidence="8 9" id="KW-0067">ATP-binding</keyword>
<dbReference type="InterPro" id="IPR048267">
    <property type="entry name" value="Arginosuc_syn_N"/>
</dbReference>
<dbReference type="GO" id="GO:0005737">
    <property type="term" value="C:cytoplasm"/>
    <property type="evidence" value="ECO:0007669"/>
    <property type="project" value="UniProtKB-SubCell"/>
</dbReference>
<feature type="binding site" evidence="9">
    <location>
        <position position="120"/>
    </location>
    <ligand>
        <name>ATP</name>
        <dbReference type="ChEBI" id="CHEBI:30616"/>
    </ligand>
</feature>
<comment type="similarity">
    <text evidence="9">Belongs to the argininosuccinate synthase family. Type 1 subfamily.</text>
</comment>
<protein>
    <recommendedName>
        <fullName evidence="3 9">Argininosuccinate synthase</fullName>
        <ecNumber evidence="3 9">6.3.4.5</ecNumber>
    </recommendedName>
    <alternativeName>
        <fullName evidence="9">Citrulline--aspartate ligase</fullName>
    </alternativeName>
</protein>
<dbReference type="PROSITE" id="PS00565">
    <property type="entry name" value="ARGININOSUCCIN_SYN_2"/>
    <property type="match status" value="1"/>
</dbReference>
<dbReference type="AlphaFoldDB" id="E1R5L4"/>
<dbReference type="FunFam" id="3.40.50.620:FF:000019">
    <property type="entry name" value="Argininosuccinate synthase"/>
    <property type="match status" value="1"/>
</dbReference>
<dbReference type="InterPro" id="IPR018223">
    <property type="entry name" value="Arginosuc_synth_CS"/>
</dbReference>
<feature type="binding site" evidence="9">
    <location>
        <position position="265"/>
    </location>
    <ligand>
        <name>L-citrulline</name>
        <dbReference type="ChEBI" id="CHEBI:57743"/>
    </ligand>
</feature>
<dbReference type="PANTHER" id="PTHR11587:SF2">
    <property type="entry name" value="ARGININOSUCCINATE SYNTHASE"/>
    <property type="match status" value="1"/>
</dbReference>
<feature type="binding site" evidence="9">
    <location>
        <position position="189"/>
    </location>
    <ligand>
        <name>L-citrulline</name>
        <dbReference type="ChEBI" id="CHEBI:57743"/>
    </ligand>
</feature>
<feature type="binding site" evidence="9">
    <location>
        <begin position="11"/>
        <end position="19"/>
    </location>
    <ligand>
        <name>ATP</name>
        <dbReference type="ChEBI" id="CHEBI:30616"/>
    </ligand>
</feature>
<gene>
    <name evidence="9" type="primary">argG</name>
    <name evidence="12" type="ordered locus">Spirs_3244</name>
</gene>
<evidence type="ECO:0000256" key="8">
    <source>
        <dbReference type="ARBA" id="ARBA00022840"/>
    </source>
</evidence>
<evidence type="ECO:0000256" key="4">
    <source>
        <dbReference type="ARBA" id="ARBA00022571"/>
    </source>
</evidence>
<dbReference type="Proteomes" id="UP000002318">
    <property type="component" value="Chromosome"/>
</dbReference>
<comment type="catalytic activity">
    <reaction evidence="9">
        <text>L-citrulline + L-aspartate + ATP = 2-(N(omega)-L-arginino)succinate + AMP + diphosphate + H(+)</text>
        <dbReference type="Rhea" id="RHEA:10932"/>
        <dbReference type="ChEBI" id="CHEBI:15378"/>
        <dbReference type="ChEBI" id="CHEBI:29991"/>
        <dbReference type="ChEBI" id="CHEBI:30616"/>
        <dbReference type="ChEBI" id="CHEBI:33019"/>
        <dbReference type="ChEBI" id="CHEBI:57472"/>
        <dbReference type="ChEBI" id="CHEBI:57743"/>
        <dbReference type="ChEBI" id="CHEBI:456215"/>
        <dbReference type="EC" id="6.3.4.5"/>
    </reaction>
</comment>
<comment type="caution">
    <text evidence="9">Lacks conserved residue(s) required for the propagation of feature annotation.</text>
</comment>
<dbReference type="PROSITE" id="PS00564">
    <property type="entry name" value="ARGININOSUCCIN_SYN_1"/>
    <property type="match status" value="1"/>
</dbReference>
<dbReference type="NCBIfam" id="TIGR00032">
    <property type="entry name" value="argG"/>
    <property type="match status" value="1"/>
</dbReference>
<comment type="subcellular location">
    <subcellularLocation>
        <location evidence="9">Cytoplasm</location>
    </subcellularLocation>
</comment>
<dbReference type="SUPFAM" id="SSF52402">
    <property type="entry name" value="Adenine nucleotide alpha hydrolases-like"/>
    <property type="match status" value="1"/>
</dbReference>
<keyword evidence="7 9" id="KW-0547">Nucleotide-binding</keyword>
<evidence type="ECO:0000256" key="7">
    <source>
        <dbReference type="ARBA" id="ARBA00022741"/>
    </source>
</evidence>
<comment type="subunit">
    <text evidence="2 9">Homotetramer.</text>
</comment>
<dbReference type="GO" id="GO:0005524">
    <property type="term" value="F:ATP binding"/>
    <property type="evidence" value="ECO:0007669"/>
    <property type="project" value="UniProtKB-UniRule"/>
</dbReference>
<dbReference type="InterPro" id="IPR001518">
    <property type="entry name" value="Arginosuc_synth"/>
</dbReference>
<dbReference type="NCBIfam" id="NF001770">
    <property type="entry name" value="PRK00509.1"/>
    <property type="match status" value="1"/>
</dbReference>
<dbReference type="GO" id="GO:0004055">
    <property type="term" value="F:argininosuccinate synthase activity"/>
    <property type="evidence" value="ECO:0007669"/>
    <property type="project" value="UniProtKB-UniRule"/>
</dbReference>
<feature type="binding site" evidence="9">
    <location>
        <position position="127"/>
    </location>
    <ligand>
        <name>L-aspartate</name>
        <dbReference type="ChEBI" id="CHEBI:29991"/>
    </ligand>
</feature>
<evidence type="ECO:0000256" key="3">
    <source>
        <dbReference type="ARBA" id="ARBA00012286"/>
    </source>
</evidence>
<evidence type="ECO:0000256" key="1">
    <source>
        <dbReference type="ARBA" id="ARBA00004967"/>
    </source>
</evidence>
<dbReference type="InterPro" id="IPR023434">
    <property type="entry name" value="Arginosuc_synth_type_1_subfam"/>
</dbReference>
<comment type="pathway">
    <text evidence="1 9">Amino-acid biosynthesis; L-arginine biosynthesis; L-arginine from L-ornithine and carbamoyl phosphate: step 2/3.</text>
</comment>
<dbReference type="RefSeq" id="WP_013255801.1">
    <property type="nucleotide sequence ID" value="NC_014364.1"/>
</dbReference>
<evidence type="ECO:0000259" key="11">
    <source>
        <dbReference type="Pfam" id="PF20979"/>
    </source>
</evidence>
<keyword evidence="9" id="KW-0963">Cytoplasm</keyword>
<dbReference type="PANTHER" id="PTHR11587">
    <property type="entry name" value="ARGININOSUCCINATE SYNTHASE"/>
    <property type="match status" value="1"/>
</dbReference>
<keyword evidence="4 9" id="KW-0055">Arginine biosynthesis</keyword>
<dbReference type="CDD" id="cd01999">
    <property type="entry name" value="ASS"/>
    <property type="match status" value="1"/>
</dbReference>
<dbReference type="GO" id="GO:0000050">
    <property type="term" value="P:urea cycle"/>
    <property type="evidence" value="ECO:0007669"/>
    <property type="project" value="TreeGrafter"/>
</dbReference>
<dbReference type="Pfam" id="PF20979">
    <property type="entry name" value="Arginosuc_syn_C"/>
    <property type="match status" value="1"/>
</dbReference>
<dbReference type="KEGG" id="ssm:Spirs_3244"/>
<dbReference type="FunFam" id="3.90.1260.10:FF:000007">
    <property type="entry name" value="Argininosuccinate synthase"/>
    <property type="match status" value="1"/>
</dbReference>
<evidence type="ECO:0000256" key="2">
    <source>
        <dbReference type="ARBA" id="ARBA00011881"/>
    </source>
</evidence>
<feature type="domain" description="Arginosuccinate synthase-like N-terminal" evidence="10">
    <location>
        <begin position="7"/>
        <end position="169"/>
    </location>
</feature>
<dbReference type="EMBL" id="CP002116">
    <property type="protein sequence ID" value="ADK82342.1"/>
    <property type="molecule type" value="Genomic_DNA"/>
</dbReference>
<evidence type="ECO:0000259" key="10">
    <source>
        <dbReference type="Pfam" id="PF00764"/>
    </source>
</evidence>